<dbReference type="Pfam" id="PF13535">
    <property type="entry name" value="ATP-grasp_4"/>
    <property type="match status" value="1"/>
</dbReference>
<keyword evidence="3 4" id="KW-0067">ATP-binding</keyword>
<keyword evidence="1" id="KW-0436">Ligase</keyword>
<dbReference type="InterPro" id="IPR041472">
    <property type="entry name" value="BL00235/CARNS1_N"/>
</dbReference>
<evidence type="ECO:0000256" key="1">
    <source>
        <dbReference type="ARBA" id="ARBA00022598"/>
    </source>
</evidence>
<evidence type="ECO:0000256" key="2">
    <source>
        <dbReference type="ARBA" id="ARBA00022741"/>
    </source>
</evidence>
<accession>A0A507BAL9</accession>
<dbReference type="InterPro" id="IPR011761">
    <property type="entry name" value="ATP-grasp"/>
</dbReference>
<comment type="caution">
    <text evidence="6">The sequence shown here is derived from an EMBL/GenBank/DDBJ whole genome shotgun (WGS) entry which is preliminary data.</text>
</comment>
<name>A0A507BAL9_9PEZI</name>
<dbReference type="OrthoDB" id="434648at2759"/>
<protein>
    <recommendedName>
        <fullName evidence="5">ATP-grasp domain-containing protein</fullName>
    </recommendedName>
</protein>
<evidence type="ECO:0000256" key="4">
    <source>
        <dbReference type="PROSITE-ProRule" id="PRU00409"/>
    </source>
</evidence>
<dbReference type="Gene3D" id="3.30.470.20">
    <property type="entry name" value="ATP-grasp fold, B domain"/>
    <property type="match status" value="1"/>
</dbReference>
<proteinExistence type="predicted"/>
<organism evidence="6 7">
    <name type="scientific">Thyridium curvatum</name>
    <dbReference type="NCBI Taxonomy" id="1093900"/>
    <lineage>
        <taxon>Eukaryota</taxon>
        <taxon>Fungi</taxon>
        <taxon>Dikarya</taxon>
        <taxon>Ascomycota</taxon>
        <taxon>Pezizomycotina</taxon>
        <taxon>Sordariomycetes</taxon>
        <taxon>Sordariomycetidae</taxon>
        <taxon>Thyridiales</taxon>
        <taxon>Thyridiaceae</taxon>
        <taxon>Thyridium</taxon>
    </lineage>
</organism>
<sequence>MGTNTDNYSPCKLSSVRAIRHEMVSNANLRDDILELRMRHCIAIQSVIRLAPPKSLLEVEPKDTEPTLTSLLSLSPGALLVAESGDASPFETLEELNKELDTRLSFDWVLPTQPTPRTVAMVGGRRLYDMNRGQYGARGLFEAAHALGMAVIVLDAPGHWLESKTYAHLRHDFIAIDVAAGDAKLPMIIAEAIKEQKVDGIVTFSDEFVISTAKAAELLGLPTEPVDAILRAHHKDETRKVVNNPNIQSVRLDSLAQLDDPVILGSLANLEYPLIAKPCRAGASRGVRKCHEISTLRQAIKDMDDDGLTKYGVQIETYVDGPEIDANFVLWNGELLFCEISDDFPCPADAVDATLEANFAETLMVHPTSLNPTEAKLIQSTLHQNLLKLGFRSGVLHVEARMRNSSKFYRELDGIEDLAAVEGPKGQPEVVLIEVNARPPGFDPVWATLHTYGVDLCALQFLQALGDRERYRAMSKPFAGPPHQFWCGDRQIPMHRDSIYMPPDFFERVFGMLPEVKPYVLAAEFKVEPGSTVSPRAGSGFVAYFLLCSRTSRRHLLEMCDSVFRASLKVLDGA</sequence>
<keyword evidence="7" id="KW-1185">Reference proteome</keyword>
<dbReference type="PROSITE" id="PS50975">
    <property type="entry name" value="ATP_GRASP"/>
    <property type="match status" value="1"/>
</dbReference>
<dbReference type="GO" id="GO:0016874">
    <property type="term" value="F:ligase activity"/>
    <property type="evidence" value="ECO:0007669"/>
    <property type="project" value="UniProtKB-KW"/>
</dbReference>
<dbReference type="AlphaFoldDB" id="A0A507BAL9"/>
<evidence type="ECO:0000256" key="3">
    <source>
        <dbReference type="ARBA" id="ARBA00022840"/>
    </source>
</evidence>
<dbReference type="InterPro" id="IPR052032">
    <property type="entry name" value="ATP-dep_AA_Ligase"/>
</dbReference>
<evidence type="ECO:0000313" key="7">
    <source>
        <dbReference type="Proteomes" id="UP000319257"/>
    </source>
</evidence>
<reference evidence="6 7" key="1">
    <citation type="submission" date="2019-06" db="EMBL/GenBank/DDBJ databases">
        <title>Draft genome sequence of the filamentous fungus Phialemoniopsis curvata isolated from diesel fuel.</title>
        <authorList>
            <person name="Varaljay V.A."/>
            <person name="Lyon W.J."/>
            <person name="Crouch A.L."/>
            <person name="Drake C.E."/>
            <person name="Hollomon J.M."/>
            <person name="Nadeau L.J."/>
            <person name="Nunn H.S."/>
            <person name="Stevenson B.S."/>
            <person name="Bojanowski C.L."/>
            <person name="Crookes-Goodson W.J."/>
        </authorList>
    </citation>
    <scope>NUCLEOTIDE SEQUENCE [LARGE SCALE GENOMIC DNA]</scope>
    <source>
        <strain evidence="6 7">D216</strain>
    </source>
</reference>
<dbReference type="InParanoid" id="A0A507BAL9"/>
<dbReference type="SUPFAM" id="SSF56059">
    <property type="entry name" value="Glutathione synthetase ATP-binding domain-like"/>
    <property type="match status" value="1"/>
</dbReference>
<evidence type="ECO:0000259" key="5">
    <source>
        <dbReference type="PROSITE" id="PS50975"/>
    </source>
</evidence>
<dbReference type="PANTHER" id="PTHR43585:SF2">
    <property type="entry name" value="ATP-GRASP ENZYME FSQD"/>
    <property type="match status" value="1"/>
</dbReference>
<dbReference type="Gene3D" id="3.40.50.20">
    <property type="match status" value="1"/>
</dbReference>
<dbReference type="GO" id="GO:0046872">
    <property type="term" value="F:metal ion binding"/>
    <property type="evidence" value="ECO:0007669"/>
    <property type="project" value="InterPro"/>
</dbReference>
<evidence type="ECO:0000313" key="6">
    <source>
        <dbReference type="EMBL" id="TPX16917.1"/>
    </source>
</evidence>
<feature type="domain" description="ATP-grasp" evidence="5">
    <location>
        <begin position="239"/>
        <end position="465"/>
    </location>
</feature>
<dbReference type="InterPro" id="IPR013815">
    <property type="entry name" value="ATP_grasp_subdomain_1"/>
</dbReference>
<dbReference type="STRING" id="1093900.A0A507BAL9"/>
<dbReference type="EMBL" id="SKBQ01000015">
    <property type="protein sequence ID" value="TPX16917.1"/>
    <property type="molecule type" value="Genomic_DNA"/>
</dbReference>
<dbReference type="GO" id="GO:0005524">
    <property type="term" value="F:ATP binding"/>
    <property type="evidence" value="ECO:0007669"/>
    <property type="project" value="UniProtKB-UniRule"/>
</dbReference>
<dbReference type="RefSeq" id="XP_030998628.1">
    <property type="nucleotide sequence ID" value="XM_031137783.1"/>
</dbReference>
<dbReference type="Proteomes" id="UP000319257">
    <property type="component" value="Unassembled WGS sequence"/>
</dbReference>
<dbReference type="PANTHER" id="PTHR43585">
    <property type="entry name" value="FUMIPYRROLE BIOSYNTHESIS PROTEIN C"/>
    <property type="match status" value="1"/>
</dbReference>
<dbReference type="Gene3D" id="3.30.1490.20">
    <property type="entry name" value="ATP-grasp fold, A domain"/>
    <property type="match status" value="1"/>
</dbReference>
<keyword evidence="2 4" id="KW-0547">Nucleotide-binding</keyword>
<dbReference type="Pfam" id="PF18130">
    <property type="entry name" value="ATPgrasp_N"/>
    <property type="match status" value="1"/>
</dbReference>
<gene>
    <name evidence="6" type="ORF">E0L32_003479</name>
</gene>
<dbReference type="GeneID" id="41970926"/>